<dbReference type="EMBL" id="PCWO01000038">
    <property type="protein sequence ID" value="PIR04779.1"/>
    <property type="molecule type" value="Genomic_DNA"/>
</dbReference>
<protein>
    <submittedName>
        <fullName evidence="1">Uncharacterized protein</fullName>
    </submittedName>
</protein>
<name>A0A2H0N7A3_9BACT</name>
<organism evidence="1 2">
    <name type="scientific">Candidatus Liptonbacteria bacterium CG11_big_fil_rev_8_21_14_0_20_35_14</name>
    <dbReference type="NCBI Taxonomy" id="1974634"/>
    <lineage>
        <taxon>Bacteria</taxon>
        <taxon>Candidatus Liptoniibacteriota</taxon>
    </lineage>
</organism>
<dbReference type="AlphaFoldDB" id="A0A2H0N7A3"/>
<gene>
    <name evidence="1" type="ORF">COV57_02610</name>
</gene>
<evidence type="ECO:0000313" key="1">
    <source>
        <dbReference type="EMBL" id="PIR04779.1"/>
    </source>
</evidence>
<comment type="caution">
    <text evidence="1">The sequence shown here is derived from an EMBL/GenBank/DDBJ whole genome shotgun (WGS) entry which is preliminary data.</text>
</comment>
<evidence type="ECO:0000313" key="2">
    <source>
        <dbReference type="Proteomes" id="UP000229893"/>
    </source>
</evidence>
<sequence>MDQLIVGKKLDSTNVPSIRGHNKKYVMSLMERGLQRDDIQDIIIIRQETRASVSKILKLKENGYSLDEISEFYTIRENHISMHNLSIDMIVKLYEKFGKDFDIVQNFIEDAIKLYFQRTGFLGGTINYILYKSEKMNENPEFFIKRLIRDDVDPDYDDEYLNEEGIYGDGDGYVDCKIDKVEYPADWEESRKKEEK</sequence>
<reference evidence="1 2" key="1">
    <citation type="submission" date="2017-09" db="EMBL/GenBank/DDBJ databases">
        <title>Depth-based differentiation of microbial function through sediment-hosted aquifers and enrichment of novel symbionts in the deep terrestrial subsurface.</title>
        <authorList>
            <person name="Probst A.J."/>
            <person name="Ladd B."/>
            <person name="Jarett J.K."/>
            <person name="Geller-Mcgrath D.E."/>
            <person name="Sieber C.M."/>
            <person name="Emerson J.B."/>
            <person name="Anantharaman K."/>
            <person name="Thomas B.C."/>
            <person name="Malmstrom R."/>
            <person name="Stieglmeier M."/>
            <person name="Klingl A."/>
            <person name="Woyke T."/>
            <person name="Ryan C.M."/>
            <person name="Banfield J.F."/>
        </authorList>
    </citation>
    <scope>NUCLEOTIDE SEQUENCE [LARGE SCALE GENOMIC DNA]</scope>
    <source>
        <strain evidence="1">CG11_big_fil_rev_8_21_14_0_20_35_14</strain>
    </source>
</reference>
<dbReference type="Proteomes" id="UP000229893">
    <property type="component" value="Unassembled WGS sequence"/>
</dbReference>
<proteinExistence type="predicted"/>
<accession>A0A2H0N7A3</accession>